<dbReference type="GO" id="GO:0000287">
    <property type="term" value="F:magnesium ion binding"/>
    <property type="evidence" value="ECO:0007669"/>
    <property type="project" value="InterPro"/>
</dbReference>
<organism evidence="2 3">
    <name type="scientific">Halalkalibaculum roseum</name>
    <dbReference type="NCBI Taxonomy" id="2709311"/>
    <lineage>
        <taxon>Bacteria</taxon>
        <taxon>Pseudomonadati</taxon>
        <taxon>Balneolota</taxon>
        <taxon>Balneolia</taxon>
        <taxon>Balneolales</taxon>
        <taxon>Balneolaceae</taxon>
        <taxon>Halalkalibaculum</taxon>
    </lineage>
</organism>
<keyword evidence="3" id="KW-1185">Reference proteome</keyword>
<dbReference type="Gene3D" id="3.20.20.110">
    <property type="entry name" value="Ribulose bisphosphate carboxylase, large subunit, C-terminal domain"/>
    <property type="match status" value="1"/>
</dbReference>
<dbReference type="AlphaFoldDB" id="A0A6M1SYE0"/>
<evidence type="ECO:0000313" key="3">
    <source>
        <dbReference type="Proteomes" id="UP000473278"/>
    </source>
</evidence>
<feature type="domain" description="Ribulose bisphosphate carboxylase large subunit C-terminal" evidence="1">
    <location>
        <begin position="114"/>
        <end position="361"/>
    </location>
</feature>
<dbReference type="GO" id="GO:0016984">
    <property type="term" value="F:ribulose-bisphosphate carboxylase activity"/>
    <property type="evidence" value="ECO:0007669"/>
    <property type="project" value="InterPro"/>
</dbReference>
<dbReference type="InterPro" id="IPR036376">
    <property type="entry name" value="RuBisCO_lsu_C_sf"/>
</dbReference>
<sequence length="367" mass="40331">MSTFDISYRVTVQEGENIDEKIEGICLEQSVELPRSVLSEEVETKVVGKLSSKEQLDNSQYDISISWPVKNVGDDISQFLNILYGNISMQPGIRIADVEWKQLPETLFGGPSFGIEKLRELYGVKDRALSGTSLKPLGTDGHGIGELCYQFAAGGLDVIKDDHGITNQSYAPFEERVSYCVQGIREAAEETGHRAYYFAHITALASEAVERYKIAAELGADGVLICPHIAGMETMHQLARMDLPLPIIAHPAFSGGLTTNDKQGLTPDFLYGQLWRALGADFLVYPNTGGRFSFSIEECQAINEGARNERLPFKSSFPMPGGGLKRSNIPKWLETYGPDTVFLLGTSLYEHPDGPRAAAKELSGMLK</sequence>
<dbReference type="Gene3D" id="3.30.70.150">
    <property type="entry name" value="RuBisCO large subunit, N-terminal domain"/>
    <property type="match status" value="1"/>
</dbReference>
<dbReference type="SFLD" id="SFLDS00014">
    <property type="entry name" value="RuBisCO"/>
    <property type="match status" value="1"/>
</dbReference>
<name>A0A6M1SYE0_9BACT</name>
<dbReference type="EMBL" id="JAALLT010000001">
    <property type="protein sequence ID" value="NGP75567.1"/>
    <property type="molecule type" value="Genomic_DNA"/>
</dbReference>
<dbReference type="Pfam" id="PF00016">
    <property type="entry name" value="RuBisCO_large"/>
    <property type="match status" value="1"/>
</dbReference>
<dbReference type="SUPFAM" id="SSF54966">
    <property type="entry name" value="RuBisCO, large subunit, small (N-terminal) domain"/>
    <property type="match status" value="1"/>
</dbReference>
<dbReference type="SFLD" id="SFLDG00301">
    <property type="entry name" value="RuBisCO-like_proteins"/>
    <property type="match status" value="1"/>
</dbReference>
<dbReference type="InterPro" id="IPR036422">
    <property type="entry name" value="RuBisCO_lsu_N_sf"/>
</dbReference>
<protein>
    <submittedName>
        <fullName evidence="2">Ribulose 1,5-bisphosphate carboxylase</fullName>
    </submittedName>
</protein>
<dbReference type="SUPFAM" id="SSF51649">
    <property type="entry name" value="RuBisCo, C-terminal domain"/>
    <property type="match status" value="1"/>
</dbReference>
<dbReference type="RefSeq" id="WP_165138984.1">
    <property type="nucleotide sequence ID" value="NZ_JAALLT010000001.1"/>
</dbReference>
<dbReference type="PANTHER" id="PTHR42704">
    <property type="entry name" value="RIBULOSE BISPHOSPHATE CARBOXYLASE"/>
    <property type="match status" value="1"/>
</dbReference>
<dbReference type="PANTHER" id="PTHR42704:SF17">
    <property type="entry name" value="RIBULOSE BISPHOSPHATE CARBOXYLASE LARGE CHAIN"/>
    <property type="match status" value="1"/>
</dbReference>
<dbReference type="InterPro" id="IPR000685">
    <property type="entry name" value="RuBisCO_lsu_C"/>
</dbReference>
<proteinExistence type="predicted"/>
<gene>
    <name evidence="2" type="ORF">G3570_02905</name>
</gene>
<comment type="caution">
    <text evidence="2">The sequence shown here is derived from an EMBL/GenBank/DDBJ whole genome shotgun (WGS) entry which is preliminary data.</text>
</comment>
<dbReference type="Proteomes" id="UP000473278">
    <property type="component" value="Unassembled WGS sequence"/>
</dbReference>
<dbReference type="GO" id="GO:0015977">
    <property type="term" value="P:carbon fixation"/>
    <property type="evidence" value="ECO:0007669"/>
    <property type="project" value="InterPro"/>
</dbReference>
<dbReference type="InterPro" id="IPR033966">
    <property type="entry name" value="RuBisCO"/>
</dbReference>
<accession>A0A6M1SYE0</accession>
<reference evidence="2 3" key="1">
    <citation type="submission" date="2020-02" db="EMBL/GenBank/DDBJ databases">
        <title>Balneolaceae bacterium YR4-1, complete genome.</title>
        <authorList>
            <person name="Li Y."/>
            <person name="Wu S."/>
        </authorList>
    </citation>
    <scope>NUCLEOTIDE SEQUENCE [LARGE SCALE GENOMIC DNA]</scope>
    <source>
        <strain evidence="2 3">YR4-1</strain>
    </source>
</reference>
<evidence type="ECO:0000259" key="1">
    <source>
        <dbReference type="Pfam" id="PF00016"/>
    </source>
</evidence>
<evidence type="ECO:0000313" key="2">
    <source>
        <dbReference type="EMBL" id="NGP75567.1"/>
    </source>
</evidence>